<name>A0ACB9ZTP7_CATRO</name>
<evidence type="ECO:0000313" key="1">
    <source>
        <dbReference type="EMBL" id="KAI5649592.1"/>
    </source>
</evidence>
<evidence type="ECO:0000313" key="2">
    <source>
        <dbReference type="Proteomes" id="UP001060085"/>
    </source>
</evidence>
<protein>
    <submittedName>
        <fullName evidence="1">Uncharacterized protein</fullName>
    </submittedName>
</protein>
<sequence>MKSSTQLDSAVFHLTPTRTRCDLIIIANGKKEKIASGLLNPFLAHLKAAQDQIAKGGYSILLEPDPDKDATWFTKGTVERFVRFVSTPEILERVYTLESEILQIEEAIAIQGNNDLGQSIIEEHQSKPVGSGEGNKTKPDPSEEKAIVLYKPEAHQLHTNGECSKEGNSRVQLLKVLETRKTVLRNEQGMAFARAVAASFDIDHMTALVSFAECFGASRLRDACLRFVDLWKKKHETGQWVEIEAAEAMSSRTDFHAMNASGIVLASMANKHDLNADLGNTGKSDIDMNAGERPPVSNQAPGGQQEYLQGQFPHPMFQPWPMHTPPGTVSMFPAYPVQGMPYYQAIPGNVPFYQPPYSPMEDSRRNSTPRTRKKRQSMGDRDQESESGDTDTSPSSSADGTELDKESSQSRASRKKAGHSGKKQTGKVVIRNINYITSEAKNSGGGRAEPEADSDTGAEGEDFQDDSLDVTPNNTSKSSKRKGNNSRTIVESNYDIEENFHAKETEGGHWQAFQSFLLSGANEENQRDKQGLFAMENDVKVRRRQTASGEDPLALGGRDSIETGDRRLSAIHETNGDTSSKLRVSNDEIVLSGAGPDVVKGLNGQIDMHFAETNGRRVCRTANDDFIIGSQEGRLDLRNSSNPLALSGFDCANLKLDGASSHDNVDESFIVPFRSIALDQVGPDDRTPIDMDSEIPSTYQKPKNAVVRKQISYEPDDLSMMPERGIEKRSDGYDPALDYEMLVCGDASGSVEKTKADMNDGRGNAKKSEKSRSSKVNLDSVDKKRTGGPIRKGKPSKLSPLEDARARADKLRAFKADIQKMKKEKEEADLKRIEALKLERQKRIAARASSGAAGSTVPSLQTRKHPTKLSPISNRGSKFSDLEPGSSSPLQRTKIRTSLGSNDSHKVTKSTKSSEGGNRLSRSVSSLPEQKNESSGAMPESKASMIRIRRLSEPKTVVQHSATIAKSRSADPVIKEKSDGPDSKKISAIINLDKSKAASLPELKIRTPKGSSDVSQNKSTGVKLEEAKPSATSECSEAYGEKHNSSNQTDPDDNQIVEKTVVMLEYDNPSVPVLHASGDEVGEMNSQFHNHGKLKEPEVVEFVSIRAPPASNDGRDPSPNQIQEPSISHEEKTNQTTDSFKYSSSNAAEKPYVAPYARVSSLEDASTRNTNYGRAPPITSEMMSTTKAYVVSEKTYKVDSIPEAKVNDITYKVDSISETSVKNHGKETSKGFRRLLKFGKKSQTSAAGDLSIDSSDSASINGVEQQNNTSNASSEVYTLKNLISEDDNPISGNASQKSASRHFSILSPFRSKTSEKKLTT</sequence>
<organism evidence="1 2">
    <name type="scientific">Catharanthus roseus</name>
    <name type="common">Madagascar periwinkle</name>
    <name type="synonym">Vinca rosea</name>
    <dbReference type="NCBI Taxonomy" id="4058"/>
    <lineage>
        <taxon>Eukaryota</taxon>
        <taxon>Viridiplantae</taxon>
        <taxon>Streptophyta</taxon>
        <taxon>Embryophyta</taxon>
        <taxon>Tracheophyta</taxon>
        <taxon>Spermatophyta</taxon>
        <taxon>Magnoliopsida</taxon>
        <taxon>eudicotyledons</taxon>
        <taxon>Gunneridae</taxon>
        <taxon>Pentapetalae</taxon>
        <taxon>asterids</taxon>
        <taxon>lamiids</taxon>
        <taxon>Gentianales</taxon>
        <taxon>Apocynaceae</taxon>
        <taxon>Rauvolfioideae</taxon>
        <taxon>Vinceae</taxon>
        <taxon>Catharanthinae</taxon>
        <taxon>Catharanthus</taxon>
    </lineage>
</organism>
<keyword evidence="2" id="KW-1185">Reference proteome</keyword>
<gene>
    <name evidence="1" type="ORF">M9H77_35597</name>
</gene>
<accession>A0ACB9ZTP7</accession>
<proteinExistence type="predicted"/>
<comment type="caution">
    <text evidence="1">The sequence shown here is derived from an EMBL/GenBank/DDBJ whole genome shotgun (WGS) entry which is preliminary data.</text>
</comment>
<dbReference type="Proteomes" id="UP001060085">
    <property type="component" value="Linkage Group LG08"/>
</dbReference>
<dbReference type="EMBL" id="CM044708">
    <property type="protein sequence ID" value="KAI5649592.1"/>
    <property type="molecule type" value="Genomic_DNA"/>
</dbReference>
<reference evidence="2" key="1">
    <citation type="journal article" date="2023" name="Nat. Plants">
        <title>Single-cell RNA sequencing provides a high-resolution roadmap for understanding the multicellular compartmentation of specialized metabolism.</title>
        <authorList>
            <person name="Sun S."/>
            <person name="Shen X."/>
            <person name="Li Y."/>
            <person name="Li Y."/>
            <person name="Wang S."/>
            <person name="Li R."/>
            <person name="Zhang H."/>
            <person name="Shen G."/>
            <person name="Guo B."/>
            <person name="Wei J."/>
            <person name="Xu J."/>
            <person name="St-Pierre B."/>
            <person name="Chen S."/>
            <person name="Sun C."/>
        </authorList>
    </citation>
    <scope>NUCLEOTIDE SEQUENCE [LARGE SCALE GENOMIC DNA]</scope>
</reference>